<keyword evidence="1" id="KW-0812">Transmembrane</keyword>
<feature type="transmembrane region" description="Helical" evidence="1">
    <location>
        <begin position="29"/>
        <end position="47"/>
    </location>
</feature>
<name>A0A7C9AV64_OPUST</name>
<dbReference type="EMBL" id="GISG01268797">
    <property type="protein sequence ID" value="MBA4675770.1"/>
    <property type="molecule type" value="Transcribed_RNA"/>
</dbReference>
<keyword evidence="1" id="KW-1133">Transmembrane helix</keyword>
<reference evidence="2" key="1">
    <citation type="journal article" date="2013" name="J. Plant Res.">
        <title>Effect of fungi and light on seed germination of three Opuntia species from semiarid lands of central Mexico.</title>
        <authorList>
            <person name="Delgado-Sanchez P."/>
            <person name="Jimenez-Bremont J.F."/>
            <person name="Guerrero-Gonzalez Mde L."/>
            <person name="Flores J."/>
        </authorList>
    </citation>
    <scope>NUCLEOTIDE SEQUENCE</scope>
    <source>
        <tissue evidence="2">Cladode</tissue>
    </source>
</reference>
<dbReference type="AlphaFoldDB" id="A0A7C9AV64"/>
<evidence type="ECO:0000256" key="1">
    <source>
        <dbReference type="SAM" id="Phobius"/>
    </source>
</evidence>
<proteinExistence type="predicted"/>
<organism evidence="2">
    <name type="scientific">Opuntia streptacantha</name>
    <name type="common">Prickly pear cactus</name>
    <name type="synonym">Opuntia cardona</name>
    <dbReference type="NCBI Taxonomy" id="393608"/>
    <lineage>
        <taxon>Eukaryota</taxon>
        <taxon>Viridiplantae</taxon>
        <taxon>Streptophyta</taxon>
        <taxon>Embryophyta</taxon>
        <taxon>Tracheophyta</taxon>
        <taxon>Spermatophyta</taxon>
        <taxon>Magnoliopsida</taxon>
        <taxon>eudicotyledons</taxon>
        <taxon>Gunneridae</taxon>
        <taxon>Pentapetalae</taxon>
        <taxon>Caryophyllales</taxon>
        <taxon>Cactineae</taxon>
        <taxon>Cactaceae</taxon>
        <taxon>Opuntioideae</taxon>
        <taxon>Opuntia</taxon>
    </lineage>
</organism>
<reference evidence="2" key="2">
    <citation type="submission" date="2020-07" db="EMBL/GenBank/DDBJ databases">
        <authorList>
            <person name="Vera ALvarez R."/>
            <person name="Arias-Moreno D.M."/>
            <person name="Jimenez-Jacinto V."/>
            <person name="Jimenez-Bremont J.F."/>
            <person name="Swaminathan K."/>
            <person name="Moose S.P."/>
            <person name="Guerrero-Gonzalez M.L."/>
            <person name="Marino-Ramirez L."/>
            <person name="Landsman D."/>
            <person name="Rodriguez-Kessler M."/>
            <person name="Delgado-Sanchez P."/>
        </authorList>
    </citation>
    <scope>NUCLEOTIDE SEQUENCE</scope>
    <source>
        <tissue evidence="2">Cladode</tissue>
    </source>
</reference>
<sequence>MRSCQRDCQVVCSKSLRIQNALHCLSVRAFWISVIISGALLILLRGLPTLKPRKFGNKLSWMVPVAVARVSRLQCLLIGPVVKVGWSFMLLRVVIGHMEGFSTKIHRLDCGIPLCRLNIF</sequence>
<evidence type="ECO:0000313" key="2">
    <source>
        <dbReference type="EMBL" id="MBA4675770.1"/>
    </source>
</evidence>
<accession>A0A7C9AV64</accession>
<protein>
    <submittedName>
        <fullName evidence="2">Uncharacterized protein</fullName>
    </submittedName>
</protein>
<keyword evidence="1" id="KW-0472">Membrane</keyword>